<keyword evidence="3 5" id="KW-0560">Oxidoreductase</keyword>
<accession>A0ABV5R4H6</accession>
<evidence type="ECO:0000256" key="4">
    <source>
        <dbReference type="ARBA" id="ARBA00023004"/>
    </source>
</evidence>
<keyword evidence="5" id="KW-0223">Dioxygenase</keyword>
<keyword evidence="2 5" id="KW-0479">Metal-binding</keyword>
<dbReference type="Proteomes" id="UP001589710">
    <property type="component" value="Unassembled WGS sequence"/>
</dbReference>
<dbReference type="EMBL" id="JBHMCG010000051">
    <property type="protein sequence ID" value="MFB9572741.1"/>
    <property type="molecule type" value="Genomic_DNA"/>
</dbReference>
<sequence>MHPDPALTPVTEEITAFDLPVTGRLPAELDGRYLRIGPNALGLEDAAAHHWMRSEGMVHGVRLRDGRAEWYRNRWVRSDEVRRRLGEPELGVRPTAGADFSCNTHVIGHGGRTLTLTEGGAAPQELSYELDSIGPCSLGATRPGFTIPAHTKRDPRTGELHGISYVAGFDFVRHTVLDAAGELTHVQDIEMGGSVMMHDFALTERHVVVYDSPVTFRPEALQAGAGIPFAWDDRRPARVGLLPRTGGDVRWAEVGPCFASHTLNAYDDGPYVVVELVTLPERFDFGTLTADRYGILDRWTIDPVAGTVREERIDDRPQEFPRVSESFVSRRHRYGYAAATAAMYRAYVPLEGPLPDAAFDNALIKHDLLRGSCEIHRFAPDAAVGEAVFVPAESPAAEDDGYVLAYAHDPVRGAADLVVLSAQDFTAEPLARVHLPRRVPLGLHGNWLPG</sequence>
<comment type="cofactor">
    <cofactor evidence="5">
        <name>Fe(2+)</name>
        <dbReference type="ChEBI" id="CHEBI:29033"/>
    </cofactor>
    <text evidence="5">Binds 1 Fe(2+) ion per subunit.</text>
</comment>
<evidence type="ECO:0000313" key="7">
    <source>
        <dbReference type="Proteomes" id="UP001589710"/>
    </source>
</evidence>
<keyword evidence="7" id="KW-1185">Reference proteome</keyword>
<name>A0ABV5R4H6_9ACTN</name>
<protein>
    <recommendedName>
        <fullName evidence="5">Dioxygenase</fullName>
        <ecNumber evidence="5">1.13.11.-</ecNumber>
    </recommendedName>
</protein>
<dbReference type="RefSeq" id="WP_345509534.1">
    <property type="nucleotide sequence ID" value="NZ_BAAAXD010000003.1"/>
</dbReference>
<evidence type="ECO:0000256" key="2">
    <source>
        <dbReference type="ARBA" id="ARBA00022723"/>
    </source>
</evidence>
<comment type="caution">
    <text evidence="6">The sequence shown here is derived from an EMBL/GenBank/DDBJ whole genome shotgun (WGS) entry which is preliminary data.</text>
</comment>
<dbReference type="Pfam" id="PF03055">
    <property type="entry name" value="RPE65"/>
    <property type="match status" value="1"/>
</dbReference>
<comment type="similarity">
    <text evidence="1 5">Belongs to the carotenoid oxygenase family.</text>
</comment>
<keyword evidence="4 5" id="KW-0408">Iron</keyword>
<reference evidence="6 7" key="1">
    <citation type="submission" date="2024-09" db="EMBL/GenBank/DDBJ databases">
        <authorList>
            <person name="Sun Q."/>
            <person name="Mori K."/>
        </authorList>
    </citation>
    <scope>NUCLEOTIDE SEQUENCE [LARGE SCALE GENOMIC DNA]</scope>
    <source>
        <strain evidence="6 7">JCM 3331</strain>
    </source>
</reference>
<organism evidence="6 7">
    <name type="scientific">Streptomyces yanii</name>
    <dbReference type="NCBI Taxonomy" id="78510"/>
    <lineage>
        <taxon>Bacteria</taxon>
        <taxon>Bacillati</taxon>
        <taxon>Actinomycetota</taxon>
        <taxon>Actinomycetes</taxon>
        <taxon>Kitasatosporales</taxon>
        <taxon>Streptomycetaceae</taxon>
        <taxon>Streptomyces</taxon>
    </lineage>
</organism>
<dbReference type="EC" id="1.13.11.-" evidence="5"/>
<dbReference type="PANTHER" id="PTHR10543:SF89">
    <property type="entry name" value="CAROTENOID 9,10(9',10')-CLEAVAGE DIOXYGENASE 1"/>
    <property type="match status" value="1"/>
</dbReference>
<evidence type="ECO:0000256" key="5">
    <source>
        <dbReference type="RuleBase" id="RU364048"/>
    </source>
</evidence>
<gene>
    <name evidence="6" type="ORF">ACFFTL_10495</name>
</gene>
<dbReference type="InterPro" id="IPR004294">
    <property type="entry name" value="Carotenoid_Oase"/>
</dbReference>
<dbReference type="PANTHER" id="PTHR10543">
    <property type="entry name" value="BETA-CAROTENE DIOXYGENASE"/>
    <property type="match status" value="1"/>
</dbReference>
<evidence type="ECO:0000256" key="1">
    <source>
        <dbReference type="ARBA" id="ARBA00006787"/>
    </source>
</evidence>
<evidence type="ECO:0000313" key="6">
    <source>
        <dbReference type="EMBL" id="MFB9572741.1"/>
    </source>
</evidence>
<evidence type="ECO:0000256" key="3">
    <source>
        <dbReference type="ARBA" id="ARBA00023002"/>
    </source>
</evidence>
<proteinExistence type="inferred from homology"/>